<gene>
    <name evidence="2" type="ORF">GUJ93_ZPchr0004g38154</name>
</gene>
<accession>A0A8J5SHN3</accession>
<sequence>MCESEIQEASPKTDILFLENQPRCTNESPHNESDTEDGSSWETISHQEMQGSSASLDGNELSVHRICDESISGTSRNDFEYKEAEKLKDDTADAYLTNMNQPKKKESAL</sequence>
<evidence type="ECO:0000256" key="1">
    <source>
        <dbReference type="SAM" id="MobiDB-lite"/>
    </source>
</evidence>
<evidence type="ECO:0000313" key="2">
    <source>
        <dbReference type="EMBL" id="KAG8065804.1"/>
    </source>
</evidence>
<reference evidence="2" key="2">
    <citation type="submission" date="2021-02" db="EMBL/GenBank/DDBJ databases">
        <authorList>
            <person name="Kimball J.A."/>
            <person name="Haas M.W."/>
            <person name="Macchietto M."/>
            <person name="Kono T."/>
            <person name="Duquette J."/>
            <person name="Shao M."/>
        </authorList>
    </citation>
    <scope>NUCLEOTIDE SEQUENCE</scope>
    <source>
        <tissue evidence="2">Fresh leaf tissue</tissue>
    </source>
</reference>
<organism evidence="2 3">
    <name type="scientific">Zizania palustris</name>
    <name type="common">Northern wild rice</name>
    <dbReference type="NCBI Taxonomy" id="103762"/>
    <lineage>
        <taxon>Eukaryota</taxon>
        <taxon>Viridiplantae</taxon>
        <taxon>Streptophyta</taxon>
        <taxon>Embryophyta</taxon>
        <taxon>Tracheophyta</taxon>
        <taxon>Spermatophyta</taxon>
        <taxon>Magnoliopsida</taxon>
        <taxon>Liliopsida</taxon>
        <taxon>Poales</taxon>
        <taxon>Poaceae</taxon>
        <taxon>BOP clade</taxon>
        <taxon>Oryzoideae</taxon>
        <taxon>Oryzeae</taxon>
        <taxon>Zizaniinae</taxon>
        <taxon>Zizania</taxon>
    </lineage>
</organism>
<feature type="region of interest" description="Disordered" evidence="1">
    <location>
        <begin position="90"/>
        <end position="109"/>
    </location>
</feature>
<feature type="compositionally biased region" description="Polar residues" evidence="1">
    <location>
        <begin position="40"/>
        <end position="56"/>
    </location>
</feature>
<name>A0A8J5SHN3_ZIZPA</name>
<protein>
    <submittedName>
        <fullName evidence="2">Uncharacterized protein</fullName>
    </submittedName>
</protein>
<feature type="region of interest" description="Disordered" evidence="1">
    <location>
        <begin position="1"/>
        <end position="58"/>
    </location>
</feature>
<reference evidence="2" key="1">
    <citation type="journal article" date="2021" name="bioRxiv">
        <title>Whole Genome Assembly and Annotation of Northern Wild Rice, Zizania palustris L., Supports a Whole Genome Duplication in the Zizania Genus.</title>
        <authorList>
            <person name="Haas M."/>
            <person name="Kono T."/>
            <person name="Macchietto M."/>
            <person name="Millas R."/>
            <person name="McGilp L."/>
            <person name="Shao M."/>
            <person name="Duquette J."/>
            <person name="Hirsch C.N."/>
            <person name="Kimball J."/>
        </authorList>
    </citation>
    <scope>NUCLEOTIDE SEQUENCE</scope>
    <source>
        <tissue evidence="2">Fresh leaf tissue</tissue>
    </source>
</reference>
<comment type="caution">
    <text evidence="2">The sequence shown here is derived from an EMBL/GenBank/DDBJ whole genome shotgun (WGS) entry which is preliminary data.</text>
</comment>
<keyword evidence="3" id="KW-1185">Reference proteome</keyword>
<proteinExistence type="predicted"/>
<dbReference type="EMBL" id="JAAALK010000285">
    <property type="protein sequence ID" value="KAG8065804.1"/>
    <property type="molecule type" value="Genomic_DNA"/>
</dbReference>
<dbReference type="AlphaFoldDB" id="A0A8J5SHN3"/>
<evidence type="ECO:0000313" key="3">
    <source>
        <dbReference type="Proteomes" id="UP000729402"/>
    </source>
</evidence>
<dbReference type="Proteomes" id="UP000729402">
    <property type="component" value="Unassembled WGS sequence"/>
</dbReference>